<dbReference type="RefSeq" id="WP_222159595.1">
    <property type="nucleotide sequence ID" value="NZ_CP081864.1"/>
</dbReference>
<accession>A0ABX9AN00</accession>
<dbReference type="Pfam" id="PF16220">
    <property type="entry name" value="DUF4880"/>
    <property type="match status" value="1"/>
</dbReference>
<sequence length="311" mass="35307">MRSDDIPQDVFYDAAEWYAILYADDCTANERHAWQQWLNSHPLHQQAWQRVEQIHTRFHTVDSAVASSVLSRQGTERRHLLKLLALMTLLGGGAYSVPWETYAADYRTAKGENRRWVLAEGLTLNLNTDSALTRYDQDGKIVALRLLKGECLLESAVAYPLTFSTPQGILTLNSPCRFDVRSETGESTLAVFQGDVLLRPTKQSQASVRVSAGQQVTFTDAVSQPPQPVEGFRQSWLDGVVLADNMRLDTLMREYARYRNGYFSLDDKAAALRISGVFPLQDDARFFSALTRTLPIIAERRFSWWITLRAR</sequence>
<reference evidence="3 4" key="1">
    <citation type="submission" date="2021-08" db="EMBL/GenBank/DDBJ databases">
        <title>Culture and genomic analysis of Symbiopectobacterium purcellii sp. nov. gen. nov., isolated from the leafhopper Empoasca decipiens.</title>
        <authorList>
            <person name="Nadal-Jimenez P."/>
            <person name="Siozios S."/>
            <person name="Halliday N."/>
            <person name="Camara M."/>
            <person name="Hurst G.D.D."/>
        </authorList>
    </citation>
    <scope>NUCLEOTIDE SEQUENCE [LARGE SCALE GENOMIC DNA]</scope>
    <source>
        <strain evidence="3 4">SyEd1</strain>
    </source>
</reference>
<keyword evidence="4" id="KW-1185">Reference proteome</keyword>
<evidence type="ECO:0000313" key="3">
    <source>
        <dbReference type="EMBL" id="QZN96568.1"/>
    </source>
</evidence>
<dbReference type="Gene3D" id="2.60.120.1440">
    <property type="match status" value="1"/>
</dbReference>
<gene>
    <name evidence="3" type="ORF">K6K13_03745</name>
</gene>
<evidence type="ECO:0000259" key="2">
    <source>
        <dbReference type="Pfam" id="PF16220"/>
    </source>
</evidence>
<feature type="domain" description="FecR protein" evidence="1">
    <location>
        <begin position="105"/>
        <end position="196"/>
    </location>
</feature>
<dbReference type="InterPro" id="IPR006860">
    <property type="entry name" value="FecR"/>
</dbReference>
<protein>
    <submittedName>
        <fullName evidence="3">DUF4880 domain-containing protein</fullName>
    </submittedName>
</protein>
<feature type="domain" description="FecR N-terminal" evidence="2">
    <location>
        <begin position="14"/>
        <end position="53"/>
    </location>
</feature>
<name>A0ABX9AN00_9ENTR</name>
<dbReference type="InterPro" id="IPR032623">
    <property type="entry name" value="FecR_N"/>
</dbReference>
<organism evidence="3 4">
    <name type="scientific">Symbiopectobacterium purcellii</name>
    <dbReference type="NCBI Taxonomy" id="2871826"/>
    <lineage>
        <taxon>Bacteria</taxon>
        <taxon>Pseudomonadati</taxon>
        <taxon>Pseudomonadota</taxon>
        <taxon>Gammaproteobacteria</taxon>
        <taxon>Enterobacterales</taxon>
        <taxon>Enterobacteriaceae</taxon>
    </lineage>
</organism>
<dbReference type="PANTHER" id="PTHR30273">
    <property type="entry name" value="PERIPLASMIC SIGNAL SENSOR AND SIGMA FACTOR ACTIVATOR FECR-RELATED"/>
    <property type="match status" value="1"/>
</dbReference>
<evidence type="ECO:0000259" key="1">
    <source>
        <dbReference type="Pfam" id="PF04773"/>
    </source>
</evidence>
<dbReference type="Proteomes" id="UP000825886">
    <property type="component" value="Chromosome"/>
</dbReference>
<dbReference type="Pfam" id="PF04773">
    <property type="entry name" value="FecR"/>
    <property type="match status" value="1"/>
</dbReference>
<dbReference type="EMBL" id="CP081864">
    <property type="protein sequence ID" value="QZN96568.1"/>
    <property type="molecule type" value="Genomic_DNA"/>
</dbReference>
<evidence type="ECO:0000313" key="4">
    <source>
        <dbReference type="Proteomes" id="UP000825886"/>
    </source>
</evidence>
<dbReference type="PANTHER" id="PTHR30273:SF2">
    <property type="entry name" value="PROTEIN FECR"/>
    <property type="match status" value="1"/>
</dbReference>
<dbReference type="InterPro" id="IPR012373">
    <property type="entry name" value="Ferrdict_sens_TM"/>
</dbReference>
<dbReference type="PIRSF" id="PIRSF018266">
    <property type="entry name" value="FecR"/>
    <property type="match status" value="1"/>
</dbReference>
<proteinExistence type="predicted"/>